<dbReference type="OrthoDB" id="3556830at2759"/>
<reference evidence="3" key="1">
    <citation type="submission" date="2022-11" db="EMBL/GenBank/DDBJ databases">
        <authorList>
            <person name="Petersen C."/>
        </authorList>
    </citation>
    <scope>NUCLEOTIDE SEQUENCE</scope>
    <source>
        <strain evidence="3">IBT 19713</strain>
    </source>
</reference>
<sequence length="137" mass="15260">MVYCSDFDDGYCDSDWDRWGRWVAFGVIVGTAFLLFLAFAFLNARRRRSRGLQPITGTAWMAPPPGPPPPNQPYYHNEQFYQPPPPQYSASPTNYGYFGAQPPPGSQPPIELQTPPGVHPAPEHNYGPPQGPPPAKY</sequence>
<evidence type="ECO:0008006" key="5">
    <source>
        <dbReference type="Google" id="ProtNLM"/>
    </source>
</evidence>
<dbReference type="PANTHER" id="PTHR28187">
    <property type="entry name" value="PROTEIN RCR1-RELATED"/>
    <property type="match status" value="1"/>
</dbReference>
<dbReference type="Pfam" id="PF12273">
    <property type="entry name" value="RCR"/>
    <property type="match status" value="1"/>
</dbReference>
<dbReference type="PANTHER" id="PTHR28187:SF1">
    <property type="entry name" value="PROTEIN RCR1-RELATED"/>
    <property type="match status" value="1"/>
</dbReference>
<organism evidence="3 4">
    <name type="scientific">Penicillium chermesinum</name>
    <dbReference type="NCBI Taxonomy" id="63820"/>
    <lineage>
        <taxon>Eukaryota</taxon>
        <taxon>Fungi</taxon>
        <taxon>Dikarya</taxon>
        <taxon>Ascomycota</taxon>
        <taxon>Pezizomycotina</taxon>
        <taxon>Eurotiomycetes</taxon>
        <taxon>Eurotiomycetidae</taxon>
        <taxon>Eurotiales</taxon>
        <taxon>Aspergillaceae</taxon>
        <taxon>Penicillium</taxon>
    </lineage>
</organism>
<feature type="region of interest" description="Disordered" evidence="1">
    <location>
        <begin position="55"/>
        <end position="137"/>
    </location>
</feature>
<evidence type="ECO:0000313" key="4">
    <source>
        <dbReference type="Proteomes" id="UP001150941"/>
    </source>
</evidence>
<dbReference type="EMBL" id="JAPQKS010000009">
    <property type="protein sequence ID" value="KAJ5214958.1"/>
    <property type="molecule type" value="Genomic_DNA"/>
</dbReference>
<dbReference type="Proteomes" id="UP001150941">
    <property type="component" value="Unassembled WGS sequence"/>
</dbReference>
<dbReference type="RefSeq" id="XP_058325455.1">
    <property type="nucleotide sequence ID" value="XM_058479932.1"/>
</dbReference>
<dbReference type="GO" id="GO:0016192">
    <property type="term" value="P:vesicle-mediated transport"/>
    <property type="evidence" value="ECO:0007669"/>
    <property type="project" value="TreeGrafter"/>
</dbReference>
<feature type="compositionally biased region" description="Pro residues" evidence="1">
    <location>
        <begin position="62"/>
        <end position="72"/>
    </location>
</feature>
<dbReference type="GeneID" id="83207236"/>
<evidence type="ECO:0000256" key="2">
    <source>
        <dbReference type="SAM" id="Phobius"/>
    </source>
</evidence>
<dbReference type="AlphaFoldDB" id="A0A9W9N9J4"/>
<gene>
    <name evidence="3" type="ORF">N7468_010637</name>
</gene>
<evidence type="ECO:0000256" key="1">
    <source>
        <dbReference type="SAM" id="MobiDB-lite"/>
    </source>
</evidence>
<keyword evidence="2" id="KW-0472">Membrane</keyword>
<name>A0A9W9N9J4_9EURO</name>
<feature type="transmembrane region" description="Helical" evidence="2">
    <location>
        <begin position="22"/>
        <end position="42"/>
    </location>
</feature>
<keyword evidence="4" id="KW-1185">Reference proteome</keyword>
<proteinExistence type="predicted"/>
<dbReference type="InterPro" id="IPR020999">
    <property type="entry name" value="Chitin_synth_reg_RCR"/>
</dbReference>
<keyword evidence="2" id="KW-1133">Transmembrane helix</keyword>
<evidence type="ECO:0000313" key="3">
    <source>
        <dbReference type="EMBL" id="KAJ5214958.1"/>
    </source>
</evidence>
<reference evidence="3" key="2">
    <citation type="journal article" date="2023" name="IMA Fungus">
        <title>Comparative genomic study of the Penicillium genus elucidates a diverse pangenome and 15 lateral gene transfer events.</title>
        <authorList>
            <person name="Petersen C."/>
            <person name="Sorensen T."/>
            <person name="Nielsen M.R."/>
            <person name="Sondergaard T.E."/>
            <person name="Sorensen J.L."/>
            <person name="Fitzpatrick D.A."/>
            <person name="Frisvad J.C."/>
            <person name="Nielsen K.L."/>
        </authorList>
    </citation>
    <scope>NUCLEOTIDE SEQUENCE</scope>
    <source>
        <strain evidence="3">IBT 19713</strain>
    </source>
</reference>
<protein>
    <recommendedName>
        <fullName evidence="5">Chitin synthesis regulation, Congo red resistance, RCR protein</fullName>
    </recommendedName>
</protein>
<comment type="caution">
    <text evidence="3">The sequence shown here is derived from an EMBL/GenBank/DDBJ whole genome shotgun (WGS) entry which is preliminary data.</text>
</comment>
<keyword evidence="2" id="KW-0812">Transmembrane</keyword>
<accession>A0A9W9N9J4</accession>